<gene>
    <name evidence="2" type="ORF">EJB19_15010</name>
</gene>
<proteinExistence type="predicted"/>
<comment type="caution">
    <text evidence="2">The sequence shown here is derived from an EMBL/GenBank/DDBJ whole genome shotgun (WGS) entry which is preliminary data.</text>
</comment>
<sequence>MRYIEINWKHNSIEEPYKYILQIDVDDFEIKKMEFYKNGIVKYADLETEKGTFLTPYEFEGLDTYNFISNLEEMQAFEISEENFKTQWLKGLSNAFEK</sequence>
<dbReference type="EMBL" id="RWGX01000006">
    <property type="protein sequence ID" value="RVU86855.1"/>
    <property type="molecule type" value="Genomic_DNA"/>
</dbReference>
<organism evidence="2">
    <name type="scientific">Flavobacterium columnare</name>
    <dbReference type="NCBI Taxonomy" id="996"/>
    <lineage>
        <taxon>Bacteria</taxon>
        <taxon>Pseudomonadati</taxon>
        <taxon>Bacteroidota</taxon>
        <taxon>Flavobacteriia</taxon>
        <taxon>Flavobacteriales</taxon>
        <taxon>Flavobacteriaceae</taxon>
        <taxon>Flavobacterium</taxon>
    </lineage>
</organism>
<accession>A0AA94F373</accession>
<dbReference type="InterPro" id="IPR049248">
    <property type="entry name" value="DUF6881"/>
</dbReference>
<reference evidence="2" key="1">
    <citation type="submission" date="2018-12" db="EMBL/GenBank/DDBJ databases">
        <title>Draft genome sequence of Flaovobacterium columnare BGFS27 isolated from channel catfish in Alabama.</title>
        <authorList>
            <person name="Cai W."/>
            <person name="Arias C."/>
        </authorList>
    </citation>
    <scope>NUCLEOTIDE SEQUENCE [LARGE SCALE GENOMIC DNA]</scope>
    <source>
        <strain evidence="2">BGFS27</strain>
    </source>
</reference>
<feature type="domain" description="DUF6881" evidence="1">
    <location>
        <begin position="2"/>
        <end position="90"/>
    </location>
</feature>
<evidence type="ECO:0000259" key="1">
    <source>
        <dbReference type="Pfam" id="PF21812"/>
    </source>
</evidence>
<dbReference type="RefSeq" id="WP_097609398.1">
    <property type="nucleotide sequence ID" value="NZ_JBEWQH010000052.1"/>
</dbReference>
<protein>
    <recommendedName>
        <fullName evidence="1">DUF6881 domain-containing protein</fullName>
    </recommendedName>
</protein>
<dbReference type="AlphaFoldDB" id="A0AA94F373"/>
<dbReference type="Pfam" id="PF21812">
    <property type="entry name" value="DUF6881"/>
    <property type="match status" value="1"/>
</dbReference>
<name>A0AA94F373_9FLAO</name>
<evidence type="ECO:0000313" key="2">
    <source>
        <dbReference type="EMBL" id="RVU86855.1"/>
    </source>
</evidence>